<feature type="domain" description="Atg6 BARA" evidence="3">
    <location>
        <begin position="190"/>
        <end position="358"/>
    </location>
</feature>
<sequence length="368" mass="41714">MSDYCVRCKHGSNASLDESYVNIHASAMNPAMSTRDASLSHADVSSHVKKIQRLHVVADGVATASYASPAFCTDCLHLLTTMLEKNNENARYEKRVLALFLSSTPKAKSPPPVQRRPPHDRLMQSMRDERLRIEADLERLELEMAELEYDEMSVWASIDDCMWALAAQREHRDMEIARVATMEQRARAIRRMNVASDAFYIWHKGPFGTINGFSMGRLLAQHTDWHEINAAWGEATLLLQHIAETLGVAFHRYRLVPLGNASKVIRLQRPEMEYHLHGSDQDAFPESFFNLGIAAWLDCLSHLEAWVLERDPSFRLPYKITASHVGNFSLLFLRDDEAWTKASKNALTNLKWLLAWSAKPLATPAATS</sequence>
<dbReference type="KEGG" id="spar:SPRG_16916"/>
<dbReference type="PANTHER" id="PTHR12768">
    <property type="entry name" value="BECLIN 1"/>
    <property type="match status" value="1"/>
</dbReference>
<dbReference type="OrthoDB" id="20368at2759"/>
<dbReference type="GO" id="GO:0000407">
    <property type="term" value="C:phagophore assembly site"/>
    <property type="evidence" value="ECO:0007669"/>
    <property type="project" value="TreeGrafter"/>
</dbReference>
<comment type="similarity">
    <text evidence="1">Belongs to the beclin family.</text>
</comment>
<organism evidence="4 5">
    <name type="scientific">Saprolegnia parasitica (strain CBS 223.65)</name>
    <dbReference type="NCBI Taxonomy" id="695850"/>
    <lineage>
        <taxon>Eukaryota</taxon>
        <taxon>Sar</taxon>
        <taxon>Stramenopiles</taxon>
        <taxon>Oomycota</taxon>
        <taxon>Saprolegniomycetes</taxon>
        <taxon>Saprolegniales</taxon>
        <taxon>Saprolegniaceae</taxon>
        <taxon>Saprolegnia</taxon>
    </lineage>
</organism>
<dbReference type="GO" id="GO:0030674">
    <property type="term" value="F:protein-macromolecule adaptor activity"/>
    <property type="evidence" value="ECO:0007669"/>
    <property type="project" value="TreeGrafter"/>
</dbReference>
<keyword evidence="5" id="KW-1185">Reference proteome</keyword>
<reference evidence="4 5" key="1">
    <citation type="journal article" date="2013" name="PLoS Genet.">
        <title>Distinctive expansion of potential virulence genes in the genome of the oomycete fish pathogen Saprolegnia parasitica.</title>
        <authorList>
            <person name="Jiang R.H."/>
            <person name="de Bruijn I."/>
            <person name="Haas B.J."/>
            <person name="Belmonte R."/>
            <person name="Lobach L."/>
            <person name="Christie J."/>
            <person name="van den Ackerveken G."/>
            <person name="Bottin A."/>
            <person name="Bulone V."/>
            <person name="Diaz-Moreno S.M."/>
            <person name="Dumas B."/>
            <person name="Fan L."/>
            <person name="Gaulin E."/>
            <person name="Govers F."/>
            <person name="Grenville-Briggs L.J."/>
            <person name="Horner N.R."/>
            <person name="Levin J.Z."/>
            <person name="Mammella M."/>
            <person name="Meijer H.J."/>
            <person name="Morris P."/>
            <person name="Nusbaum C."/>
            <person name="Oome S."/>
            <person name="Phillips A.J."/>
            <person name="van Rooyen D."/>
            <person name="Rzeszutek E."/>
            <person name="Saraiva M."/>
            <person name="Secombes C.J."/>
            <person name="Seidl M.F."/>
            <person name="Snel B."/>
            <person name="Stassen J.H."/>
            <person name="Sykes S."/>
            <person name="Tripathy S."/>
            <person name="van den Berg H."/>
            <person name="Vega-Arreguin J.C."/>
            <person name="Wawra S."/>
            <person name="Young S.K."/>
            <person name="Zeng Q."/>
            <person name="Dieguez-Uribeondo J."/>
            <person name="Russ C."/>
            <person name="Tyler B.M."/>
            <person name="van West P."/>
        </authorList>
    </citation>
    <scope>NUCLEOTIDE SEQUENCE [LARGE SCALE GENOMIC DNA]</scope>
    <source>
        <strain evidence="4 5">CBS 223.65</strain>
    </source>
</reference>
<dbReference type="STRING" id="695850.A0A067BST7"/>
<evidence type="ECO:0000313" key="4">
    <source>
        <dbReference type="EMBL" id="KDO17682.1"/>
    </source>
</evidence>
<dbReference type="GO" id="GO:0034272">
    <property type="term" value="C:phosphatidylinositol 3-kinase complex, class III, type II"/>
    <property type="evidence" value="ECO:0007669"/>
    <property type="project" value="TreeGrafter"/>
</dbReference>
<dbReference type="Gene3D" id="1.10.418.40">
    <property type="entry name" value="Autophagy protein 6/Beclin 1"/>
    <property type="match status" value="1"/>
</dbReference>
<dbReference type="OMA" id="WTKAMKC"/>
<dbReference type="VEuPathDB" id="FungiDB:SPRG_16916"/>
<dbReference type="Proteomes" id="UP000030745">
    <property type="component" value="Unassembled WGS sequence"/>
</dbReference>
<dbReference type="InterPro" id="IPR007243">
    <property type="entry name" value="Atg6/Beclin"/>
</dbReference>
<dbReference type="InterPro" id="IPR038274">
    <property type="entry name" value="Atg6/Beclin_C_sf"/>
</dbReference>
<accession>A0A067BST7</accession>
<dbReference type="GeneID" id="24138499"/>
<dbReference type="InterPro" id="IPR040455">
    <property type="entry name" value="Atg6_BARA"/>
</dbReference>
<evidence type="ECO:0000256" key="1">
    <source>
        <dbReference type="ARBA" id="ARBA00005965"/>
    </source>
</evidence>
<dbReference type="GO" id="GO:0043548">
    <property type="term" value="F:phosphatidylinositol 3-kinase binding"/>
    <property type="evidence" value="ECO:0007669"/>
    <property type="project" value="TreeGrafter"/>
</dbReference>
<keyword evidence="2" id="KW-0175">Coiled coil</keyword>
<name>A0A067BST7_SAPPC</name>
<dbReference type="GO" id="GO:0034271">
    <property type="term" value="C:phosphatidylinositol 3-kinase complex, class III, type I"/>
    <property type="evidence" value="ECO:0007669"/>
    <property type="project" value="TreeGrafter"/>
</dbReference>
<dbReference type="GO" id="GO:0000423">
    <property type="term" value="P:mitophagy"/>
    <property type="evidence" value="ECO:0007669"/>
    <property type="project" value="TreeGrafter"/>
</dbReference>
<proteinExistence type="inferred from homology"/>
<dbReference type="GO" id="GO:0000045">
    <property type="term" value="P:autophagosome assembly"/>
    <property type="evidence" value="ECO:0007669"/>
    <property type="project" value="TreeGrafter"/>
</dbReference>
<dbReference type="AlphaFoldDB" id="A0A067BST7"/>
<dbReference type="GO" id="GO:0045324">
    <property type="term" value="P:late endosome to vacuole transport"/>
    <property type="evidence" value="ECO:0007669"/>
    <property type="project" value="TreeGrafter"/>
</dbReference>
<gene>
    <name evidence="4" type="ORF">SPRG_16916</name>
</gene>
<feature type="coiled-coil region" evidence="2">
    <location>
        <begin position="123"/>
        <end position="150"/>
    </location>
</feature>
<dbReference type="Pfam" id="PF04111">
    <property type="entry name" value="APG6"/>
    <property type="match status" value="1"/>
</dbReference>
<dbReference type="GO" id="GO:0006995">
    <property type="term" value="P:cellular response to nitrogen starvation"/>
    <property type="evidence" value="ECO:0007669"/>
    <property type="project" value="TreeGrafter"/>
</dbReference>
<dbReference type="EMBL" id="KK583592">
    <property type="protein sequence ID" value="KDO17682.1"/>
    <property type="molecule type" value="Genomic_DNA"/>
</dbReference>
<protein>
    <recommendedName>
        <fullName evidence="3">Atg6 BARA domain-containing protein</fullName>
    </recommendedName>
</protein>
<dbReference type="PANTHER" id="PTHR12768:SF4">
    <property type="entry name" value="BECLIN-1"/>
    <property type="match status" value="1"/>
</dbReference>
<evidence type="ECO:0000259" key="3">
    <source>
        <dbReference type="Pfam" id="PF04111"/>
    </source>
</evidence>
<evidence type="ECO:0000256" key="2">
    <source>
        <dbReference type="SAM" id="Coils"/>
    </source>
</evidence>
<dbReference type="RefSeq" id="XP_012211608.1">
    <property type="nucleotide sequence ID" value="XM_012356218.1"/>
</dbReference>
<evidence type="ECO:0000313" key="5">
    <source>
        <dbReference type="Proteomes" id="UP000030745"/>
    </source>
</evidence>